<dbReference type="GeneID" id="37157942"/>
<sequence>MPLYQLHDSVVSWDRAGCWSRALTRRGTTAAIAATRRSGARESRLRPRPPDRFGAGGRLWSRCQGRRGWVGM</sequence>
<proteinExistence type="predicted"/>
<evidence type="ECO:0000313" key="3">
    <source>
        <dbReference type="Proteomes" id="UP000249526"/>
    </source>
</evidence>
<dbReference type="EMBL" id="KZ825084">
    <property type="protein sequence ID" value="RAH52480.1"/>
    <property type="molecule type" value="Genomic_DNA"/>
</dbReference>
<feature type="compositionally biased region" description="Basic and acidic residues" evidence="1">
    <location>
        <begin position="39"/>
        <end position="51"/>
    </location>
</feature>
<dbReference type="RefSeq" id="XP_025510402.1">
    <property type="nucleotide sequence ID" value="XM_025654540.1"/>
</dbReference>
<feature type="region of interest" description="Disordered" evidence="1">
    <location>
        <begin position="32"/>
        <end position="57"/>
    </location>
</feature>
<accession>A0A8G1QW46</accession>
<dbReference type="AlphaFoldDB" id="A0A8G1QW46"/>
<gene>
    <name evidence="2" type="ORF">BO85DRAFT_201744</name>
</gene>
<dbReference type="Proteomes" id="UP000249526">
    <property type="component" value="Unassembled WGS sequence"/>
</dbReference>
<reference evidence="2 3" key="1">
    <citation type="submission" date="2018-02" db="EMBL/GenBank/DDBJ databases">
        <title>The genomes of Aspergillus section Nigri reveals drivers in fungal speciation.</title>
        <authorList>
            <consortium name="DOE Joint Genome Institute"/>
            <person name="Vesth T.C."/>
            <person name="Nybo J."/>
            <person name="Theobald S."/>
            <person name="Brandl J."/>
            <person name="Frisvad J.C."/>
            <person name="Nielsen K.F."/>
            <person name="Lyhne E.K."/>
            <person name="Kogle M.E."/>
            <person name="Kuo A."/>
            <person name="Riley R."/>
            <person name="Clum A."/>
            <person name="Nolan M."/>
            <person name="Lipzen A."/>
            <person name="Salamov A."/>
            <person name="Henrissat B."/>
            <person name="Wiebenga A."/>
            <person name="De vries R.P."/>
            <person name="Grigoriev I.V."/>
            <person name="Mortensen U.H."/>
            <person name="Andersen M.R."/>
            <person name="Baker S.E."/>
        </authorList>
    </citation>
    <scope>NUCLEOTIDE SEQUENCE [LARGE SCALE GENOMIC DNA]</scope>
    <source>
        <strain evidence="2 3">CBS 112811</strain>
    </source>
</reference>
<keyword evidence="3" id="KW-1185">Reference proteome</keyword>
<protein>
    <submittedName>
        <fullName evidence="2">Uncharacterized protein</fullName>
    </submittedName>
</protein>
<organism evidence="2 3">
    <name type="scientific">Aspergillus piperis CBS 112811</name>
    <dbReference type="NCBI Taxonomy" id="1448313"/>
    <lineage>
        <taxon>Eukaryota</taxon>
        <taxon>Fungi</taxon>
        <taxon>Dikarya</taxon>
        <taxon>Ascomycota</taxon>
        <taxon>Pezizomycotina</taxon>
        <taxon>Eurotiomycetes</taxon>
        <taxon>Eurotiomycetidae</taxon>
        <taxon>Eurotiales</taxon>
        <taxon>Aspergillaceae</taxon>
        <taxon>Aspergillus</taxon>
        <taxon>Aspergillus subgen. Circumdati</taxon>
    </lineage>
</organism>
<evidence type="ECO:0000313" key="2">
    <source>
        <dbReference type="EMBL" id="RAH52480.1"/>
    </source>
</evidence>
<evidence type="ECO:0000256" key="1">
    <source>
        <dbReference type="SAM" id="MobiDB-lite"/>
    </source>
</evidence>
<name>A0A8G1QW46_9EURO</name>